<dbReference type="RefSeq" id="WP_125693595.1">
    <property type="nucleotide sequence ID" value="NZ_JBHSSK010000014.1"/>
</dbReference>
<comment type="caution">
    <text evidence="1">The sequence shown here is derived from an EMBL/GenBank/DDBJ whole genome shotgun (WGS) entry which is preliminary data.</text>
</comment>
<protein>
    <recommendedName>
        <fullName evidence="3">WxL domain-containing protein</fullName>
    </recommendedName>
</protein>
<keyword evidence="2" id="KW-1185">Reference proteome</keyword>
<name>A0ABW1SR04_9LACO</name>
<dbReference type="Gene3D" id="2.60.120.200">
    <property type="match status" value="1"/>
</dbReference>
<evidence type="ECO:0000313" key="2">
    <source>
        <dbReference type="Proteomes" id="UP001596254"/>
    </source>
</evidence>
<organism evidence="1 2">
    <name type="scientific">Levilactobacillus tongjiangensis</name>
    <dbReference type="NCBI Taxonomy" id="2486023"/>
    <lineage>
        <taxon>Bacteria</taxon>
        <taxon>Bacillati</taxon>
        <taxon>Bacillota</taxon>
        <taxon>Bacilli</taxon>
        <taxon>Lactobacillales</taxon>
        <taxon>Lactobacillaceae</taxon>
        <taxon>Levilactobacillus</taxon>
    </lineage>
</organism>
<reference evidence="2" key="1">
    <citation type="journal article" date="2019" name="Int. J. Syst. Evol. Microbiol.">
        <title>The Global Catalogue of Microorganisms (GCM) 10K type strain sequencing project: providing services to taxonomists for standard genome sequencing and annotation.</title>
        <authorList>
            <consortium name="The Broad Institute Genomics Platform"/>
            <consortium name="The Broad Institute Genome Sequencing Center for Infectious Disease"/>
            <person name="Wu L."/>
            <person name="Ma J."/>
        </authorList>
    </citation>
    <scope>NUCLEOTIDE SEQUENCE [LARGE SCALE GENOMIC DNA]</scope>
    <source>
        <strain evidence="2">CCM 8905</strain>
    </source>
</reference>
<evidence type="ECO:0000313" key="1">
    <source>
        <dbReference type="EMBL" id="MFC6206792.1"/>
    </source>
</evidence>
<dbReference type="Proteomes" id="UP001596254">
    <property type="component" value="Unassembled WGS sequence"/>
</dbReference>
<dbReference type="SUPFAM" id="SSF49899">
    <property type="entry name" value="Concanavalin A-like lectins/glucanases"/>
    <property type="match status" value="1"/>
</dbReference>
<sequence length="764" mass="82801">MKRWLIGLAVAGVTGLTLTSTQTILGHADADLDNALKTAPQGVMLFDGDKNSGHNVFNTRKVKQKDNGKMDNDPNLFSPSKWVPSSIMMLTENGNQQQEGAIWSKEASSNRLNIYKNAHFSMWLHFGDKTVDKIGEGMAFVLQNGTGGNAPKDKQLSGSGESLGVWGVEGSNILDQAISHSWALEFDTHANRSAKYNALQAFDLDGDSIPELAGPHIASGYPGEADTYTTHTGGGYNHYTMTHNQPKSLTGFNDGQWHHVTLDWDAQSKMMSYQYDDVDTRTGQKQDESKIIQDKVKIDTSKLVSPASNGDVFWGMTGSNYGKSGNQTATNPDPDRSENGFVIIEDPDTLDRVVPEASLTDETTGKPIAEGETVISGHKIKYQYKFTYKQPVNKNEREQVIQPLTMNIPLPTQLKWTTSGSDVSYDWDAQSDPFSDSDLNGQAMLNKAWTQTLSKDHKTATVSIAGTVKDHNADSVVSGTTSRFYGTNYQTTLKQPSFKVQDAVKLKLAALGETNQTVKHRDDATVKASLTNDGTAFATTAEAAKYPITATLNGKDVTKDVAQAAIAGDLTPGHYQWTIPAELLTQSENHLSLKAAGGQDASASEAVDYVITREPGKVYFSALPDKPAFTSTQLTGNSQLVGREPNNWNLGVYDDRDENSQWLVTVSLLKPFHVGDDLSKTLDGNILFAQKGEQPAVLDENARVVMAHKMAAGDDVETNISGTWGATTGPTLNVGAGAAQGNYNGTFQWTLNNAPTGQEAPKSK</sequence>
<accession>A0ABW1SR04</accession>
<gene>
    <name evidence="1" type="ORF">ACFP1G_04780</name>
</gene>
<proteinExistence type="predicted"/>
<dbReference type="EMBL" id="JBHSSK010000014">
    <property type="protein sequence ID" value="MFC6206792.1"/>
    <property type="molecule type" value="Genomic_DNA"/>
</dbReference>
<evidence type="ECO:0008006" key="3">
    <source>
        <dbReference type="Google" id="ProtNLM"/>
    </source>
</evidence>
<dbReference type="InterPro" id="IPR013320">
    <property type="entry name" value="ConA-like_dom_sf"/>
</dbReference>